<reference evidence="2" key="2">
    <citation type="submission" date="2023-05" db="EMBL/GenBank/DDBJ databases">
        <authorList>
            <consortium name="Lawrence Berkeley National Laboratory"/>
            <person name="Steindorff A."/>
            <person name="Hensen N."/>
            <person name="Bonometti L."/>
            <person name="Westerberg I."/>
            <person name="Brannstrom I.O."/>
            <person name="Guillou S."/>
            <person name="Cros-Aarteil S."/>
            <person name="Calhoun S."/>
            <person name="Haridas S."/>
            <person name="Kuo A."/>
            <person name="Mondo S."/>
            <person name="Pangilinan J."/>
            <person name="Riley R."/>
            <person name="Labutti K."/>
            <person name="Andreopoulos B."/>
            <person name="Lipzen A."/>
            <person name="Chen C."/>
            <person name="Yanf M."/>
            <person name="Daum C."/>
            <person name="Ng V."/>
            <person name="Clum A."/>
            <person name="Ohm R."/>
            <person name="Martin F."/>
            <person name="Silar P."/>
            <person name="Natvig D."/>
            <person name="Lalanne C."/>
            <person name="Gautier V."/>
            <person name="Ament-Velasquez S.L."/>
            <person name="Kruys A."/>
            <person name="Hutchinson M.I."/>
            <person name="Powell A.J."/>
            <person name="Barry K."/>
            <person name="Miller A.N."/>
            <person name="Grigoriev I.V."/>
            <person name="Debuchy R."/>
            <person name="Gladieux P."/>
            <person name="Thoren M.H."/>
            <person name="Johannesson H."/>
        </authorList>
    </citation>
    <scope>NUCLEOTIDE SEQUENCE</scope>
    <source>
        <strain evidence="2">PSN243</strain>
    </source>
</reference>
<sequence>MPACLHCSSQFESVTLLPTHIDAQHQTKVHEAGCSWRPFTVYRRSLDILHCRDPPGHLRSIAEKDQEHPLRQAKTQHSSCLWKNPLNTSQAGLLVFKLARTLRRSPVGALTARLPPQDGRKYGTRPAPGAVPVPGHPSAHPSDECAAQLTKSGTGLPRRPSISMQPFDKKSTPKRESEAIPSPQTSKPLIPFLTTQPISNLTLTLLRHRCHTAVLIDSTPHRKVPRVFDAASDWLPSRAEGFQPSRQGLDTVNCQPRWVILSHTPDKVAC</sequence>
<evidence type="ECO:0000256" key="1">
    <source>
        <dbReference type="SAM" id="MobiDB-lite"/>
    </source>
</evidence>
<name>A0AAV9GVA3_9PEZI</name>
<gene>
    <name evidence="2" type="ORF">QBC34DRAFT_398244</name>
</gene>
<reference evidence="2" key="1">
    <citation type="journal article" date="2023" name="Mol. Phylogenet. Evol.">
        <title>Genome-scale phylogeny and comparative genomics of the fungal order Sordariales.</title>
        <authorList>
            <person name="Hensen N."/>
            <person name="Bonometti L."/>
            <person name="Westerberg I."/>
            <person name="Brannstrom I.O."/>
            <person name="Guillou S."/>
            <person name="Cros-Aarteil S."/>
            <person name="Calhoun S."/>
            <person name="Haridas S."/>
            <person name="Kuo A."/>
            <person name="Mondo S."/>
            <person name="Pangilinan J."/>
            <person name="Riley R."/>
            <person name="LaButti K."/>
            <person name="Andreopoulos B."/>
            <person name="Lipzen A."/>
            <person name="Chen C."/>
            <person name="Yan M."/>
            <person name="Daum C."/>
            <person name="Ng V."/>
            <person name="Clum A."/>
            <person name="Steindorff A."/>
            <person name="Ohm R.A."/>
            <person name="Martin F."/>
            <person name="Silar P."/>
            <person name="Natvig D.O."/>
            <person name="Lalanne C."/>
            <person name="Gautier V."/>
            <person name="Ament-Velasquez S.L."/>
            <person name="Kruys A."/>
            <person name="Hutchinson M.I."/>
            <person name="Powell A.J."/>
            <person name="Barry K."/>
            <person name="Miller A.N."/>
            <person name="Grigoriev I.V."/>
            <person name="Debuchy R."/>
            <person name="Gladieux P."/>
            <person name="Hiltunen Thoren M."/>
            <person name="Johannesson H."/>
        </authorList>
    </citation>
    <scope>NUCLEOTIDE SEQUENCE</scope>
    <source>
        <strain evidence="2">PSN243</strain>
    </source>
</reference>
<evidence type="ECO:0000313" key="3">
    <source>
        <dbReference type="Proteomes" id="UP001321760"/>
    </source>
</evidence>
<dbReference type="Proteomes" id="UP001321760">
    <property type="component" value="Unassembled WGS sequence"/>
</dbReference>
<feature type="region of interest" description="Disordered" evidence="1">
    <location>
        <begin position="111"/>
        <end position="190"/>
    </location>
</feature>
<protein>
    <recommendedName>
        <fullName evidence="4">C2H2-type domain-containing protein</fullName>
    </recommendedName>
</protein>
<keyword evidence="3" id="KW-1185">Reference proteome</keyword>
<proteinExistence type="predicted"/>
<feature type="compositionally biased region" description="Basic and acidic residues" evidence="1">
    <location>
        <begin position="167"/>
        <end position="178"/>
    </location>
</feature>
<dbReference type="EMBL" id="MU865924">
    <property type="protein sequence ID" value="KAK4452276.1"/>
    <property type="molecule type" value="Genomic_DNA"/>
</dbReference>
<evidence type="ECO:0000313" key="2">
    <source>
        <dbReference type="EMBL" id="KAK4452276.1"/>
    </source>
</evidence>
<accession>A0AAV9GVA3</accession>
<evidence type="ECO:0008006" key="4">
    <source>
        <dbReference type="Google" id="ProtNLM"/>
    </source>
</evidence>
<comment type="caution">
    <text evidence="2">The sequence shown here is derived from an EMBL/GenBank/DDBJ whole genome shotgun (WGS) entry which is preliminary data.</text>
</comment>
<organism evidence="2 3">
    <name type="scientific">Podospora aff. communis PSN243</name>
    <dbReference type="NCBI Taxonomy" id="3040156"/>
    <lineage>
        <taxon>Eukaryota</taxon>
        <taxon>Fungi</taxon>
        <taxon>Dikarya</taxon>
        <taxon>Ascomycota</taxon>
        <taxon>Pezizomycotina</taxon>
        <taxon>Sordariomycetes</taxon>
        <taxon>Sordariomycetidae</taxon>
        <taxon>Sordariales</taxon>
        <taxon>Podosporaceae</taxon>
        <taxon>Podospora</taxon>
    </lineage>
</organism>
<dbReference type="AlphaFoldDB" id="A0AAV9GVA3"/>